<organism evidence="10 11">
    <name type="scientific">Gulo gulo</name>
    <name type="common">Wolverine</name>
    <name type="synonym">Gluton</name>
    <dbReference type="NCBI Taxonomy" id="48420"/>
    <lineage>
        <taxon>Eukaryota</taxon>
        <taxon>Metazoa</taxon>
        <taxon>Chordata</taxon>
        <taxon>Craniata</taxon>
        <taxon>Vertebrata</taxon>
        <taxon>Euteleostomi</taxon>
        <taxon>Mammalia</taxon>
        <taxon>Eutheria</taxon>
        <taxon>Laurasiatheria</taxon>
        <taxon>Carnivora</taxon>
        <taxon>Caniformia</taxon>
        <taxon>Musteloidea</taxon>
        <taxon>Mustelidae</taxon>
        <taxon>Guloninae</taxon>
        <taxon>Gulo</taxon>
    </lineage>
</organism>
<evidence type="ECO:0000256" key="4">
    <source>
        <dbReference type="ARBA" id="ARBA00022771"/>
    </source>
</evidence>
<dbReference type="SMART" id="SM00355">
    <property type="entry name" value="ZnF_C2H2"/>
    <property type="match status" value="1"/>
</dbReference>
<dbReference type="PANTHER" id="PTHR23232:SF157">
    <property type="entry name" value="ZINC FINGER PROTEIN 525"/>
    <property type="match status" value="1"/>
</dbReference>
<feature type="non-terminal residue" evidence="10">
    <location>
        <position position="185"/>
    </location>
</feature>
<dbReference type="GO" id="GO:0008270">
    <property type="term" value="F:zinc ion binding"/>
    <property type="evidence" value="ECO:0007669"/>
    <property type="project" value="UniProtKB-KW"/>
</dbReference>
<dbReference type="Pfam" id="PF00096">
    <property type="entry name" value="zf-C2H2"/>
    <property type="match status" value="1"/>
</dbReference>
<dbReference type="InterPro" id="IPR036051">
    <property type="entry name" value="KRAB_dom_sf"/>
</dbReference>
<dbReference type="InterPro" id="IPR013087">
    <property type="entry name" value="Znf_C2H2_type"/>
</dbReference>
<dbReference type="GO" id="GO:0006355">
    <property type="term" value="P:regulation of DNA-templated transcription"/>
    <property type="evidence" value="ECO:0007669"/>
    <property type="project" value="InterPro"/>
</dbReference>
<evidence type="ECO:0000256" key="6">
    <source>
        <dbReference type="ARBA" id="ARBA00023242"/>
    </source>
</evidence>
<dbReference type="Gene3D" id="3.30.160.60">
    <property type="entry name" value="Classic Zinc Finger"/>
    <property type="match status" value="2"/>
</dbReference>
<proteinExistence type="predicted"/>
<evidence type="ECO:0000259" key="8">
    <source>
        <dbReference type="PROSITE" id="PS50157"/>
    </source>
</evidence>
<keyword evidence="3" id="KW-0677">Repeat</keyword>
<sequence length="185" mass="21990">MTKSQGLLSFSDVAVDFTWEEWQLLDTVQRNLYRDVMLENYSNLMSLGYQVTRPEAMVHLEKEQGVLEREFSSLSSPERSRQCFSRGIHLEQKSDPKFQSKNYAEMNCDELNSHGKPFFHTLYETCHTQAQYGEHNFFVKMFSMAKNLKRHHRIHIERKPYECSECPKSFRYKSKLIIHQRTHTG</sequence>
<evidence type="ECO:0000256" key="3">
    <source>
        <dbReference type="ARBA" id="ARBA00022737"/>
    </source>
</evidence>
<keyword evidence="11" id="KW-1185">Reference proteome</keyword>
<name>A0A9X9Q6U6_GULGU</name>
<feature type="domain" description="KRAB" evidence="9">
    <location>
        <begin position="8"/>
        <end position="77"/>
    </location>
</feature>
<keyword evidence="4 7" id="KW-0863">Zinc-finger</keyword>
<evidence type="ECO:0000256" key="5">
    <source>
        <dbReference type="ARBA" id="ARBA00022833"/>
    </source>
</evidence>
<dbReference type="SMART" id="SM00349">
    <property type="entry name" value="KRAB"/>
    <property type="match status" value="1"/>
</dbReference>
<dbReference type="GO" id="GO:0005634">
    <property type="term" value="C:nucleus"/>
    <property type="evidence" value="ECO:0007669"/>
    <property type="project" value="UniProtKB-SubCell"/>
</dbReference>
<dbReference type="PROSITE" id="PS50805">
    <property type="entry name" value="KRAB"/>
    <property type="match status" value="1"/>
</dbReference>
<evidence type="ECO:0000313" key="11">
    <source>
        <dbReference type="Proteomes" id="UP000269945"/>
    </source>
</evidence>
<dbReference type="PANTHER" id="PTHR23232">
    <property type="entry name" value="KRAB DOMAIN C2H2 ZINC FINGER"/>
    <property type="match status" value="1"/>
</dbReference>
<evidence type="ECO:0000256" key="1">
    <source>
        <dbReference type="ARBA" id="ARBA00004123"/>
    </source>
</evidence>
<dbReference type="SUPFAM" id="SSF109640">
    <property type="entry name" value="KRAB domain (Kruppel-associated box)"/>
    <property type="match status" value="1"/>
</dbReference>
<protein>
    <submittedName>
        <fullName evidence="10">Uncharacterized protein</fullName>
    </submittedName>
</protein>
<dbReference type="Gene3D" id="6.10.140.140">
    <property type="match status" value="1"/>
</dbReference>
<dbReference type="AlphaFoldDB" id="A0A9X9Q6U6"/>
<dbReference type="Pfam" id="PF01352">
    <property type="entry name" value="KRAB"/>
    <property type="match status" value="1"/>
</dbReference>
<keyword evidence="2" id="KW-0479">Metal-binding</keyword>
<comment type="caution">
    <text evidence="10">The sequence shown here is derived from an EMBL/GenBank/DDBJ whole genome shotgun (WGS) entry which is preliminary data.</text>
</comment>
<dbReference type="EMBL" id="CYRY02042990">
    <property type="protein sequence ID" value="VCX37062.1"/>
    <property type="molecule type" value="Genomic_DNA"/>
</dbReference>
<comment type="subcellular location">
    <subcellularLocation>
        <location evidence="1">Nucleus</location>
    </subcellularLocation>
</comment>
<dbReference type="PROSITE" id="PS00028">
    <property type="entry name" value="ZINC_FINGER_C2H2_1"/>
    <property type="match status" value="1"/>
</dbReference>
<dbReference type="CDD" id="cd07765">
    <property type="entry name" value="KRAB_A-box"/>
    <property type="match status" value="1"/>
</dbReference>
<dbReference type="InterPro" id="IPR050169">
    <property type="entry name" value="Krueppel_C2H2_ZnF"/>
</dbReference>
<gene>
    <name evidence="10" type="ORF">BN2614_LOCUS3</name>
</gene>
<evidence type="ECO:0000313" key="10">
    <source>
        <dbReference type="EMBL" id="VCX37062.1"/>
    </source>
</evidence>
<dbReference type="InterPro" id="IPR036236">
    <property type="entry name" value="Znf_C2H2_sf"/>
</dbReference>
<evidence type="ECO:0000256" key="2">
    <source>
        <dbReference type="ARBA" id="ARBA00022723"/>
    </source>
</evidence>
<dbReference type="Proteomes" id="UP000269945">
    <property type="component" value="Unassembled WGS sequence"/>
</dbReference>
<dbReference type="PROSITE" id="PS50157">
    <property type="entry name" value="ZINC_FINGER_C2H2_2"/>
    <property type="match status" value="1"/>
</dbReference>
<dbReference type="FunFam" id="3.30.160.60:FF:000128">
    <property type="entry name" value="zinc finger protein 268 isoform X1"/>
    <property type="match status" value="1"/>
</dbReference>
<accession>A0A9X9Q6U6</accession>
<evidence type="ECO:0000259" key="9">
    <source>
        <dbReference type="PROSITE" id="PS50805"/>
    </source>
</evidence>
<keyword evidence="5" id="KW-0862">Zinc</keyword>
<evidence type="ECO:0000256" key="7">
    <source>
        <dbReference type="PROSITE-ProRule" id="PRU00042"/>
    </source>
</evidence>
<feature type="domain" description="C2H2-type" evidence="8">
    <location>
        <begin position="161"/>
        <end position="185"/>
    </location>
</feature>
<reference evidence="10 11" key="1">
    <citation type="submission" date="2018-10" db="EMBL/GenBank/DDBJ databases">
        <authorList>
            <person name="Ekblom R."/>
            <person name="Jareborg N."/>
        </authorList>
    </citation>
    <scope>NUCLEOTIDE SEQUENCE [LARGE SCALE GENOMIC DNA]</scope>
    <source>
        <tissue evidence="10">Muscle</tissue>
    </source>
</reference>
<dbReference type="InterPro" id="IPR001909">
    <property type="entry name" value="KRAB"/>
</dbReference>
<keyword evidence="6" id="KW-0539">Nucleus</keyword>
<dbReference type="SUPFAM" id="SSF57667">
    <property type="entry name" value="beta-beta-alpha zinc fingers"/>
    <property type="match status" value="1"/>
</dbReference>